<proteinExistence type="predicted"/>
<dbReference type="Proteomes" id="UP001449582">
    <property type="component" value="Unassembled WGS sequence"/>
</dbReference>
<evidence type="ECO:0000313" key="5">
    <source>
        <dbReference type="EMBL" id="GAA5414931.1"/>
    </source>
</evidence>
<dbReference type="SUPFAM" id="SSF55594">
    <property type="entry name" value="HPr-like"/>
    <property type="match status" value="1"/>
</dbReference>
<evidence type="ECO:0000313" key="6">
    <source>
        <dbReference type="Proteomes" id="UP001449582"/>
    </source>
</evidence>
<keyword evidence="2" id="KW-0963">Cytoplasm</keyword>
<dbReference type="RefSeq" id="WP_353290092.1">
    <property type="nucleotide sequence ID" value="NZ_BAABQM010000005.1"/>
</dbReference>
<dbReference type="InterPro" id="IPR035895">
    <property type="entry name" value="HPr-like_sf"/>
</dbReference>
<keyword evidence="3" id="KW-0598">Phosphotransferase system</keyword>
<dbReference type="Pfam" id="PF00381">
    <property type="entry name" value="PTS-HPr"/>
    <property type="match status" value="1"/>
</dbReference>
<evidence type="ECO:0000256" key="3">
    <source>
        <dbReference type="ARBA" id="ARBA00022683"/>
    </source>
</evidence>
<keyword evidence="6" id="KW-1185">Reference proteome</keyword>
<evidence type="ECO:0000256" key="2">
    <source>
        <dbReference type="ARBA" id="ARBA00022490"/>
    </source>
</evidence>
<dbReference type="PROSITE" id="PS51350">
    <property type="entry name" value="PTS_HPR_DOM"/>
    <property type="match status" value="1"/>
</dbReference>
<dbReference type="EMBL" id="BAABQM010000005">
    <property type="protein sequence ID" value="GAA5414931.1"/>
    <property type="molecule type" value="Genomic_DNA"/>
</dbReference>
<accession>A0ABP9U9W9</accession>
<dbReference type="InterPro" id="IPR050399">
    <property type="entry name" value="HPr"/>
</dbReference>
<reference evidence="5" key="1">
    <citation type="submission" date="2024-02" db="EMBL/GenBank/DDBJ databases">
        <title>Draft genome sequence of new strains in genus Ureaplasma.</title>
        <authorList>
            <person name="Nakajima Y."/>
            <person name="Segawa T."/>
        </authorList>
    </citation>
    <scope>NUCLEOTIDE SEQUENCE [LARGE SCALE GENOMIC DNA]</scope>
    <source>
        <strain evidence="5">OM1</strain>
    </source>
</reference>
<feature type="domain" description="HPr" evidence="4">
    <location>
        <begin position="1"/>
        <end position="88"/>
    </location>
</feature>
<sequence>MHQETFLIISEGGLDVKTITLLVNTASEFQSSTKFSVGGRQADAKSIINLMALNVKKGQEVTIEVNGDDFKEAFNAIVNILRSTNSIQ</sequence>
<dbReference type="Gene3D" id="3.30.1340.10">
    <property type="entry name" value="HPr-like"/>
    <property type="match status" value="1"/>
</dbReference>
<evidence type="ECO:0000259" key="4">
    <source>
        <dbReference type="PROSITE" id="PS51350"/>
    </source>
</evidence>
<dbReference type="PRINTS" id="PR00107">
    <property type="entry name" value="PHOSPHOCPHPR"/>
</dbReference>
<protein>
    <submittedName>
        <fullName evidence="5">HPr family phosphocarrier protein</fullName>
    </submittedName>
</protein>
<evidence type="ECO:0000256" key="1">
    <source>
        <dbReference type="ARBA" id="ARBA00004496"/>
    </source>
</evidence>
<comment type="subcellular location">
    <subcellularLocation>
        <location evidence="1">Cytoplasm</location>
    </subcellularLocation>
</comment>
<dbReference type="PANTHER" id="PTHR33705:SF2">
    <property type="entry name" value="PHOSPHOCARRIER PROTEIN NPR"/>
    <property type="match status" value="1"/>
</dbReference>
<name>A0ABP9U9W9_9BACT</name>
<dbReference type="PANTHER" id="PTHR33705">
    <property type="entry name" value="PHOSPHOCARRIER PROTEIN HPR"/>
    <property type="match status" value="1"/>
</dbReference>
<gene>
    <name evidence="5" type="ORF">UREOM_6420</name>
</gene>
<organism evidence="5 6">
    <name type="scientific">Ureaplasma ceti</name>
    <dbReference type="NCBI Taxonomy" id="3119530"/>
    <lineage>
        <taxon>Bacteria</taxon>
        <taxon>Bacillati</taxon>
        <taxon>Mycoplasmatota</taxon>
        <taxon>Mycoplasmoidales</taxon>
        <taxon>Mycoplasmoidaceae</taxon>
        <taxon>Ureaplasma</taxon>
    </lineage>
</organism>
<comment type="caution">
    <text evidence="5">The sequence shown here is derived from an EMBL/GenBank/DDBJ whole genome shotgun (WGS) entry which is preliminary data.</text>
</comment>
<dbReference type="InterPro" id="IPR000032">
    <property type="entry name" value="HPr-like"/>
</dbReference>
<dbReference type="NCBIfam" id="TIGR01003">
    <property type="entry name" value="PTS_HPr_family"/>
    <property type="match status" value="1"/>
</dbReference>